<feature type="compositionally biased region" description="Low complexity" evidence="1">
    <location>
        <begin position="514"/>
        <end position="533"/>
    </location>
</feature>
<protein>
    <submittedName>
        <fullName evidence="2">Uncharacterized protein</fullName>
    </submittedName>
</protein>
<dbReference type="Proteomes" id="UP000696280">
    <property type="component" value="Unassembled WGS sequence"/>
</dbReference>
<keyword evidence="3" id="KW-1185">Reference proteome</keyword>
<feature type="compositionally biased region" description="Basic residues" evidence="1">
    <location>
        <begin position="1"/>
        <end position="16"/>
    </location>
</feature>
<feature type="region of interest" description="Disordered" evidence="1">
    <location>
        <begin position="62"/>
        <end position="98"/>
    </location>
</feature>
<feature type="compositionally biased region" description="Basic and acidic residues" evidence="1">
    <location>
        <begin position="72"/>
        <end position="93"/>
    </location>
</feature>
<organism evidence="2 3">
    <name type="scientific">Hymenoscyphus fraxineus</name>
    <dbReference type="NCBI Taxonomy" id="746836"/>
    <lineage>
        <taxon>Eukaryota</taxon>
        <taxon>Fungi</taxon>
        <taxon>Dikarya</taxon>
        <taxon>Ascomycota</taxon>
        <taxon>Pezizomycotina</taxon>
        <taxon>Leotiomycetes</taxon>
        <taxon>Helotiales</taxon>
        <taxon>Helotiaceae</taxon>
        <taxon>Hymenoscyphus</taxon>
    </lineage>
</organism>
<feature type="region of interest" description="Disordered" evidence="1">
    <location>
        <begin position="250"/>
        <end position="324"/>
    </location>
</feature>
<feature type="region of interest" description="Disordered" evidence="1">
    <location>
        <begin position="452"/>
        <end position="543"/>
    </location>
</feature>
<reference evidence="2" key="1">
    <citation type="submission" date="2021-07" db="EMBL/GenBank/DDBJ databases">
        <authorList>
            <person name="Durling M."/>
        </authorList>
    </citation>
    <scope>NUCLEOTIDE SEQUENCE</scope>
</reference>
<evidence type="ECO:0000256" key="1">
    <source>
        <dbReference type="SAM" id="MobiDB-lite"/>
    </source>
</evidence>
<gene>
    <name evidence="2" type="ORF">HYFRA_00011090</name>
</gene>
<comment type="caution">
    <text evidence="2">The sequence shown here is derived from an EMBL/GenBank/DDBJ whole genome shotgun (WGS) entry which is preliminary data.</text>
</comment>
<evidence type="ECO:0000313" key="3">
    <source>
        <dbReference type="Proteomes" id="UP000696280"/>
    </source>
</evidence>
<evidence type="ECO:0000313" key="2">
    <source>
        <dbReference type="EMBL" id="CAG8958413.1"/>
    </source>
</evidence>
<dbReference type="OrthoDB" id="10416256at2759"/>
<dbReference type="AlphaFoldDB" id="A0A9N9L5B2"/>
<proteinExistence type="predicted"/>
<accession>A0A9N9L5B2</accession>
<feature type="region of interest" description="Disordered" evidence="1">
    <location>
        <begin position="1"/>
        <end position="36"/>
    </location>
</feature>
<name>A0A9N9L5B2_9HELO</name>
<feature type="compositionally biased region" description="Low complexity" evidence="1">
    <location>
        <begin position="462"/>
        <end position="479"/>
    </location>
</feature>
<sequence length="700" mass="78259">MSGNRKPRDRNGRFRRPTPSFRTGPRILKKYGKRQTGSRLVVEIPPLRIHKKPTVPVVHAWEELSDTDEQVEDRGENGNRNAEKDGLEHEGENKRRKINQINNMPYSQTSEQPNDSHVKLFTHPSRKRTHKVRRVLPHHRTQVEGARERSQSIGTALREGLAKERGCIRQPNWKPRSGIIPSTHLLKMLKTRRNMESDPQTYTRPTIENERTTAQKLLNEISQRAQNSSGGMEQSNVVSIAESRMGNGVTVVRGRTSPPLFCSNTPMPEMSSEKTIVKSPSPENPTSAIDRSESTPPPVFRFLSPVPTEASSPTPSCRPDPQRRRNLPFRQAFLVPSVEARDTPMISETPFPEAQRVVQSVQGQSVLFQGKGTPQVQYNLTKDTQEVASRCVTPLEKPSEEFQLQSFRDFRGNSTCSRSTVSEVESEMPWGFPVTRSPQVPELARPLGILLADHTSTPPSPSLSVNVSPVPSSPILPVNRPRSRSILSIPESSSSEEDSTPSTPDSSSSDEDSAPSTPDLTSDDSISSPTSSPIHDNHHTPALSPQSFSSYTYSLLVSKISTTGTQSTTRTINVPSTYTFEQLHRGLLSAFCLPPNLRYNFGLLKLSPPDKERGFGFAKPYPRERLLLAGDKKKGFERHWRADSFQVSQLMGELEEDGELDLWWCHEGASAWTHRIERVGMGKGSQGWYFGVSGMHRIGF</sequence>
<dbReference type="EMBL" id="CAJVRL010000082">
    <property type="protein sequence ID" value="CAG8958413.1"/>
    <property type="molecule type" value="Genomic_DNA"/>
</dbReference>